<organism evidence="1 2">
    <name type="scientific">Vermiconidia calcicola</name>
    <dbReference type="NCBI Taxonomy" id="1690605"/>
    <lineage>
        <taxon>Eukaryota</taxon>
        <taxon>Fungi</taxon>
        <taxon>Dikarya</taxon>
        <taxon>Ascomycota</taxon>
        <taxon>Pezizomycotina</taxon>
        <taxon>Dothideomycetes</taxon>
        <taxon>Dothideomycetidae</taxon>
        <taxon>Mycosphaerellales</taxon>
        <taxon>Extremaceae</taxon>
        <taxon>Vermiconidia</taxon>
    </lineage>
</organism>
<protein>
    <submittedName>
        <fullName evidence="1">Ribosome biogenesis ATPase rix7</fullName>
    </submittedName>
</protein>
<evidence type="ECO:0000313" key="2">
    <source>
        <dbReference type="Proteomes" id="UP001281147"/>
    </source>
</evidence>
<sequence>MKGLQGALDNEIHTAVERFLKDGVHSDVTSLYNALQKSNSSLKRKPKKLLQGSIERVLDFMSAQPSDDSEAAVERQQLHTAPAPDLMNRSLRENLAPSAPQSPQVPPEDGIKKRRMANGEPLQKRKKTEAVSIEPPRDLSISDVGGMPEVIEQFHELVVCPLVDPEQYERMKINIPNGILLHGPPGCGKTMITRAHAAELGVPFIEIAGPSIVSGMSGESEKAIRDRFDEAKKNAPCIVFIDEIDAIASKRETSNSQMEKRIVTQLLISMDELARDTAKPVIVLAATNRPDSIDPALRRGGRFSTEISISVPNERVRQHILEAQMRDKPVADDVDIKTLAKMTAGFVGADLQQLVNQAATCQLKRYFEAYGDQMLELSTHMDVDNNGSEHRFIQRTKRLIARSKRTDLPKPPGFEDVQIHMASFLKVLPNITPSSKREGFTTTPEVSWDDIGALKPVRQKLQTQLVAPIKSPEVYAAIGLTSPAGVLLWGPPGCGKTLLAKAVAAESKANFISVKGPELLDKFVGESEAAVRRVFTRARSSVPCVIFFDELDALVPRRDGSNSEVSARVVNTLLAELDGLNQRNGIWIIAATNRPDMIDEALLRPGRIGSSIFVDLPGANERADILTTLLRGKPVDNLEEIAQIARDSCKNFSGADLEALWRAAGLCCISRGGNIVKVEDFEEASEKVTGSVGNIQKYYDMREKFGEK</sequence>
<name>A0ACC3NY15_9PEZI</name>
<keyword evidence="2" id="KW-1185">Reference proteome</keyword>
<evidence type="ECO:0000313" key="1">
    <source>
        <dbReference type="EMBL" id="KAK3725086.1"/>
    </source>
</evidence>
<proteinExistence type="predicted"/>
<gene>
    <name evidence="1" type="primary">RIX7_1</name>
    <name evidence="1" type="ORF">LTR37_000597</name>
</gene>
<comment type="caution">
    <text evidence="1">The sequence shown here is derived from an EMBL/GenBank/DDBJ whole genome shotgun (WGS) entry which is preliminary data.</text>
</comment>
<dbReference type="EMBL" id="JAUTXU010000003">
    <property type="protein sequence ID" value="KAK3725086.1"/>
    <property type="molecule type" value="Genomic_DNA"/>
</dbReference>
<reference evidence="1" key="1">
    <citation type="submission" date="2023-07" db="EMBL/GenBank/DDBJ databases">
        <title>Black Yeasts Isolated from many extreme environments.</title>
        <authorList>
            <person name="Coleine C."/>
            <person name="Stajich J.E."/>
            <person name="Selbmann L."/>
        </authorList>
    </citation>
    <scope>NUCLEOTIDE SEQUENCE</scope>
    <source>
        <strain evidence="1">CCFEE 5714</strain>
    </source>
</reference>
<accession>A0ACC3NY15</accession>
<dbReference type="Proteomes" id="UP001281147">
    <property type="component" value="Unassembled WGS sequence"/>
</dbReference>